<keyword evidence="2" id="KW-1185">Reference proteome</keyword>
<dbReference type="InParanoid" id="A0A2G5DBF4"/>
<dbReference type="EMBL" id="KZ305041">
    <property type="protein sequence ID" value="PIA40792.1"/>
    <property type="molecule type" value="Genomic_DNA"/>
</dbReference>
<gene>
    <name evidence="1" type="ORF">AQUCO_02400098v1</name>
</gene>
<accession>A0A2G5DBF4</accession>
<dbReference type="Proteomes" id="UP000230069">
    <property type="component" value="Unassembled WGS sequence"/>
</dbReference>
<reference evidence="1 2" key="1">
    <citation type="submission" date="2017-09" db="EMBL/GenBank/DDBJ databases">
        <title>WGS assembly of Aquilegia coerulea Goldsmith.</title>
        <authorList>
            <person name="Hodges S."/>
            <person name="Kramer E."/>
            <person name="Nordborg M."/>
            <person name="Tomkins J."/>
            <person name="Borevitz J."/>
            <person name="Derieg N."/>
            <person name="Yan J."/>
            <person name="Mihaltcheva S."/>
            <person name="Hayes R.D."/>
            <person name="Rokhsar D."/>
        </authorList>
    </citation>
    <scope>NUCLEOTIDE SEQUENCE [LARGE SCALE GENOMIC DNA]</scope>
    <source>
        <strain evidence="2">cv. Goldsmith</strain>
    </source>
</reference>
<evidence type="ECO:0000313" key="1">
    <source>
        <dbReference type="EMBL" id="PIA40792.1"/>
    </source>
</evidence>
<organism evidence="1 2">
    <name type="scientific">Aquilegia coerulea</name>
    <name type="common">Rocky mountain columbine</name>
    <dbReference type="NCBI Taxonomy" id="218851"/>
    <lineage>
        <taxon>Eukaryota</taxon>
        <taxon>Viridiplantae</taxon>
        <taxon>Streptophyta</taxon>
        <taxon>Embryophyta</taxon>
        <taxon>Tracheophyta</taxon>
        <taxon>Spermatophyta</taxon>
        <taxon>Magnoliopsida</taxon>
        <taxon>Ranunculales</taxon>
        <taxon>Ranunculaceae</taxon>
        <taxon>Thalictroideae</taxon>
        <taxon>Aquilegia</taxon>
    </lineage>
</organism>
<proteinExistence type="predicted"/>
<sequence>MLVEITVQGLKAGEDRSHCVTKLLVSPKLPIKTPFSSVLPFVETAICPATPRFPRAALLVLIFMTHDGKNLQ</sequence>
<name>A0A2G5DBF4_AQUCA</name>
<evidence type="ECO:0000313" key="2">
    <source>
        <dbReference type="Proteomes" id="UP000230069"/>
    </source>
</evidence>
<protein>
    <submittedName>
        <fullName evidence="1">Uncharacterized protein</fullName>
    </submittedName>
</protein>
<dbReference type="AlphaFoldDB" id="A0A2G5DBF4"/>